<comment type="caution">
    <text evidence="9">The sequence shown here is derived from an EMBL/GenBank/DDBJ whole genome shotgun (WGS) entry which is preliminary data.</text>
</comment>
<dbReference type="Gene3D" id="1.10.3720.10">
    <property type="entry name" value="MetI-like"/>
    <property type="match status" value="1"/>
</dbReference>
<dbReference type="AlphaFoldDB" id="A0A0F9BL64"/>
<keyword evidence="6 7" id="KW-0472">Membrane</keyword>
<evidence type="ECO:0000256" key="6">
    <source>
        <dbReference type="ARBA" id="ARBA00023136"/>
    </source>
</evidence>
<evidence type="ECO:0000313" key="9">
    <source>
        <dbReference type="EMBL" id="KKL22585.1"/>
    </source>
</evidence>
<evidence type="ECO:0000256" key="1">
    <source>
        <dbReference type="ARBA" id="ARBA00004651"/>
    </source>
</evidence>
<keyword evidence="5 7" id="KW-1133">Transmembrane helix</keyword>
<dbReference type="Pfam" id="PF00528">
    <property type="entry name" value="BPD_transp_1"/>
    <property type="match status" value="1"/>
</dbReference>
<dbReference type="Pfam" id="PF19300">
    <property type="entry name" value="BPD_transp_1_N"/>
    <property type="match status" value="1"/>
</dbReference>
<keyword evidence="2" id="KW-0813">Transport</keyword>
<protein>
    <recommendedName>
        <fullName evidence="8">ABC transmembrane type-1 domain-containing protein</fullName>
    </recommendedName>
</protein>
<dbReference type="EMBL" id="LAZR01037294">
    <property type="protein sequence ID" value="KKL22585.1"/>
    <property type="molecule type" value="Genomic_DNA"/>
</dbReference>
<evidence type="ECO:0000256" key="2">
    <source>
        <dbReference type="ARBA" id="ARBA00022448"/>
    </source>
</evidence>
<dbReference type="InterPro" id="IPR045621">
    <property type="entry name" value="BPD_transp_1_N"/>
</dbReference>
<feature type="transmembrane region" description="Helical" evidence="7">
    <location>
        <begin position="12"/>
        <end position="32"/>
    </location>
</feature>
<feature type="transmembrane region" description="Helical" evidence="7">
    <location>
        <begin position="275"/>
        <end position="298"/>
    </location>
</feature>
<reference evidence="9" key="1">
    <citation type="journal article" date="2015" name="Nature">
        <title>Complex archaea that bridge the gap between prokaryotes and eukaryotes.</title>
        <authorList>
            <person name="Spang A."/>
            <person name="Saw J.H."/>
            <person name="Jorgensen S.L."/>
            <person name="Zaremba-Niedzwiedzka K."/>
            <person name="Martijn J."/>
            <person name="Lind A.E."/>
            <person name="van Eijk R."/>
            <person name="Schleper C."/>
            <person name="Guy L."/>
            <person name="Ettema T.J."/>
        </authorList>
    </citation>
    <scope>NUCLEOTIDE SEQUENCE</scope>
</reference>
<gene>
    <name evidence="9" type="ORF">LCGC14_2433970</name>
</gene>
<dbReference type="SUPFAM" id="SSF161098">
    <property type="entry name" value="MetI-like"/>
    <property type="match status" value="1"/>
</dbReference>
<keyword evidence="4 7" id="KW-0812">Transmembrane</keyword>
<evidence type="ECO:0000256" key="3">
    <source>
        <dbReference type="ARBA" id="ARBA00022475"/>
    </source>
</evidence>
<feature type="domain" description="ABC transmembrane type-1" evidence="8">
    <location>
        <begin position="97"/>
        <end position="298"/>
    </location>
</feature>
<name>A0A0F9BL64_9ZZZZ</name>
<dbReference type="PANTHER" id="PTHR43163">
    <property type="entry name" value="DIPEPTIDE TRANSPORT SYSTEM PERMEASE PROTEIN DPPB-RELATED"/>
    <property type="match status" value="1"/>
</dbReference>
<feature type="transmembrane region" description="Helical" evidence="7">
    <location>
        <begin position="142"/>
        <end position="163"/>
    </location>
</feature>
<dbReference type="PANTHER" id="PTHR43163:SF6">
    <property type="entry name" value="DIPEPTIDE TRANSPORT SYSTEM PERMEASE PROTEIN DPPB-RELATED"/>
    <property type="match status" value="1"/>
</dbReference>
<dbReference type="InterPro" id="IPR035906">
    <property type="entry name" value="MetI-like_sf"/>
</dbReference>
<keyword evidence="3" id="KW-1003">Cell membrane</keyword>
<organism evidence="9">
    <name type="scientific">marine sediment metagenome</name>
    <dbReference type="NCBI Taxonomy" id="412755"/>
    <lineage>
        <taxon>unclassified sequences</taxon>
        <taxon>metagenomes</taxon>
        <taxon>ecological metagenomes</taxon>
    </lineage>
</organism>
<accession>A0A0F9BL64</accession>
<evidence type="ECO:0000256" key="5">
    <source>
        <dbReference type="ARBA" id="ARBA00022989"/>
    </source>
</evidence>
<sequence length="308" mass="34003">MEFLSFALKRIGRLLLTVLLISTIIFFIIRVIPGDPALVIAGIDATEEDIAAIRAQLGTDRPLITQYLSWLADIIRLDFGKSMTSGQPVTQLILERFPLTLSLAVMGIVISISIAVPLGVLSAVKRWSLWDYLGMTFSQMGMAIPSFWLGIMLLLLLAVKIRLFPLFGSGTIRHLILPAFSLGIARAAVLLRLTRASMVEELSKEYVITARAKGLTERMVKYKHALKNALLPIITIAGIQLGYMLGGAIIIEQVFSLPGLGRLFLFGVYQRDFPLIQGGVVFVAVVFSLINFIVDLFYSIINPRIRIG</sequence>
<dbReference type="CDD" id="cd06261">
    <property type="entry name" value="TM_PBP2"/>
    <property type="match status" value="1"/>
</dbReference>
<proteinExistence type="predicted"/>
<dbReference type="GO" id="GO:0005886">
    <property type="term" value="C:plasma membrane"/>
    <property type="evidence" value="ECO:0007669"/>
    <property type="project" value="UniProtKB-SubCell"/>
</dbReference>
<dbReference type="InterPro" id="IPR000515">
    <property type="entry name" value="MetI-like"/>
</dbReference>
<dbReference type="PROSITE" id="PS50928">
    <property type="entry name" value="ABC_TM1"/>
    <property type="match status" value="1"/>
</dbReference>
<feature type="transmembrane region" description="Helical" evidence="7">
    <location>
        <begin position="229"/>
        <end position="255"/>
    </location>
</feature>
<comment type="subcellular location">
    <subcellularLocation>
        <location evidence="1">Cell membrane</location>
        <topology evidence="1">Multi-pass membrane protein</topology>
    </subcellularLocation>
</comment>
<evidence type="ECO:0000256" key="4">
    <source>
        <dbReference type="ARBA" id="ARBA00022692"/>
    </source>
</evidence>
<dbReference type="GO" id="GO:0071916">
    <property type="term" value="F:dipeptide transmembrane transporter activity"/>
    <property type="evidence" value="ECO:0007669"/>
    <property type="project" value="TreeGrafter"/>
</dbReference>
<feature type="transmembrane region" description="Helical" evidence="7">
    <location>
        <begin position="175"/>
        <end position="194"/>
    </location>
</feature>
<feature type="transmembrane region" description="Helical" evidence="7">
    <location>
        <begin position="99"/>
        <end position="121"/>
    </location>
</feature>
<evidence type="ECO:0000256" key="7">
    <source>
        <dbReference type="SAM" id="Phobius"/>
    </source>
</evidence>
<evidence type="ECO:0000259" key="8">
    <source>
        <dbReference type="PROSITE" id="PS50928"/>
    </source>
</evidence>